<dbReference type="Gene3D" id="2.130.10.80">
    <property type="entry name" value="Galactose oxidase/kelch, beta-propeller"/>
    <property type="match status" value="1"/>
</dbReference>
<comment type="caution">
    <text evidence="3">The sequence shown here is derived from an EMBL/GenBank/DDBJ whole genome shotgun (WGS) entry which is preliminary data.</text>
</comment>
<dbReference type="InterPro" id="IPR015915">
    <property type="entry name" value="Kelch-typ_b-propeller"/>
</dbReference>
<reference evidence="4" key="1">
    <citation type="submission" date="2013-09" db="EMBL/GenBank/DDBJ databases">
        <title>Corchorus olitorius genome sequencing.</title>
        <authorList>
            <person name="Alam M."/>
            <person name="Haque M.S."/>
            <person name="Islam M.S."/>
            <person name="Emdad E.M."/>
            <person name="Islam M.M."/>
            <person name="Ahmed B."/>
            <person name="Halim A."/>
            <person name="Hossen Q.M.M."/>
            <person name="Hossain M.Z."/>
            <person name="Ahmed R."/>
            <person name="Khan M.M."/>
            <person name="Islam R."/>
            <person name="Rashid M.M."/>
            <person name="Khan S.A."/>
            <person name="Rahman M.S."/>
            <person name="Alam M."/>
            <person name="Yahiya A.S."/>
            <person name="Khan M.S."/>
            <person name="Azam M.S."/>
            <person name="Haque T."/>
            <person name="Lashkar M.Z.H."/>
            <person name="Akhand A.I."/>
            <person name="Morshed G."/>
            <person name="Roy S."/>
            <person name="Uddin K.S."/>
            <person name="Rabeya T."/>
            <person name="Hossain A.S."/>
            <person name="Chowdhury A."/>
            <person name="Snigdha A.R."/>
            <person name="Mortoza M.S."/>
            <person name="Matin S.A."/>
            <person name="Hoque S.M.E."/>
            <person name="Islam M.K."/>
            <person name="Roy D.K."/>
            <person name="Haider R."/>
            <person name="Moosa M.M."/>
            <person name="Elias S.M."/>
            <person name="Hasan A.M."/>
            <person name="Jahan S."/>
            <person name="Shafiuddin M."/>
            <person name="Mahmood N."/>
            <person name="Shommy N.S."/>
        </authorList>
    </citation>
    <scope>NUCLEOTIDE SEQUENCE [LARGE SCALE GENOMIC DNA]</scope>
    <source>
        <strain evidence="4">cv. O-4</strain>
    </source>
</reference>
<dbReference type="SUPFAM" id="SSF117281">
    <property type="entry name" value="Kelch motif"/>
    <property type="match status" value="1"/>
</dbReference>
<dbReference type="PANTHER" id="PTHR46375:SF3">
    <property type="entry name" value="KELCH REPEAT AND BTB DOMAIN-CONTAINING PROTEIN 13"/>
    <property type="match status" value="1"/>
</dbReference>
<name>A0A1R3H6W3_9ROSI</name>
<dbReference type="Proteomes" id="UP000187203">
    <property type="component" value="Unassembled WGS sequence"/>
</dbReference>
<feature type="compositionally biased region" description="Basic residues" evidence="1">
    <location>
        <begin position="1"/>
        <end position="13"/>
    </location>
</feature>
<keyword evidence="4" id="KW-1185">Reference proteome</keyword>
<feature type="compositionally biased region" description="Basic and acidic residues" evidence="1">
    <location>
        <begin position="40"/>
        <end position="54"/>
    </location>
</feature>
<sequence length="405" mass="45288">MGGGKGRKYRKRNLVQDKKKLTPDRKVSEPDLKPSTAGRKVSEPDLKPSTADRKVSEPEKRIFYLSSINGEEHHEFLHELPVQEIDDENNSLREDLLIPAKDLRIITAEPTTDRLKYYCRINAAAVGLGSRIYRIGGRCFYRIGDRGFYGDGGSLGEEYGCTPGCNGGSHAGVFYVEVDGQPNKEWKQCRSMNRGRKAPLACAVDGKIYVFGGAADGKFGGEVYDPIKDKWTELPSLDDFMGYHLVSPMNVVLDDLEEASNKLILVHIQGTKPLYAFNVRKNVWELFDDKFGWVGPDKGLPSLLRGCGQLMLWWIIFSTVTLLGDFLHTIWMRGSGSAFMAYLNLLNFIILFIAAIKCCSIWEVTPYAFSGLIPSVVVNSRVLILDAQNSKELGLEEIKGNQAYL</sequence>
<keyword evidence="2" id="KW-0812">Transmembrane</keyword>
<evidence type="ECO:0000256" key="2">
    <source>
        <dbReference type="SAM" id="Phobius"/>
    </source>
</evidence>
<dbReference type="InterPro" id="IPR006652">
    <property type="entry name" value="Kelch_1"/>
</dbReference>
<dbReference type="Pfam" id="PF01344">
    <property type="entry name" value="Kelch_1"/>
    <property type="match status" value="1"/>
</dbReference>
<proteinExistence type="predicted"/>
<dbReference type="EMBL" id="AWUE01020787">
    <property type="protein sequence ID" value="OMO66095.1"/>
    <property type="molecule type" value="Genomic_DNA"/>
</dbReference>
<dbReference type="PANTHER" id="PTHR46375">
    <property type="entry name" value="KELCH REPEAT AND BTB DOMAIN-CONTAINING PROTEIN 13-RELATED"/>
    <property type="match status" value="1"/>
</dbReference>
<organism evidence="3 4">
    <name type="scientific">Corchorus olitorius</name>
    <dbReference type="NCBI Taxonomy" id="93759"/>
    <lineage>
        <taxon>Eukaryota</taxon>
        <taxon>Viridiplantae</taxon>
        <taxon>Streptophyta</taxon>
        <taxon>Embryophyta</taxon>
        <taxon>Tracheophyta</taxon>
        <taxon>Spermatophyta</taxon>
        <taxon>Magnoliopsida</taxon>
        <taxon>eudicotyledons</taxon>
        <taxon>Gunneridae</taxon>
        <taxon>Pentapetalae</taxon>
        <taxon>rosids</taxon>
        <taxon>malvids</taxon>
        <taxon>Malvales</taxon>
        <taxon>Malvaceae</taxon>
        <taxon>Grewioideae</taxon>
        <taxon>Apeibeae</taxon>
        <taxon>Corchorus</taxon>
    </lineage>
</organism>
<gene>
    <name evidence="3" type="ORF">COLO4_30776</name>
</gene>
<protein>
    <submittedName>
        <fullName evidence="3">Galactose oxidase, beta-propeller</fullName>
    </submittedName>
</protein>
<dbReference type="OrthoDB" id="1480588at2759"/>
<dbReference type="InterPro" id="IPR037293">
    <property type="entry name" value="Gal_Oxidase_central_sf"/>
</dbReference>
<dbReference type="InterPro" id="IPR052392">
    <property type="entry name" value="Kelch-BTB_domain-containing"/>
</dbReference>
<evidence type="ECO:0000313" key="3">
    <source>
        <dbReference type="EMBL" id="OMO66095.1"/>
    </source>
</evidence>
<feature type="transmembrane region" description="Helical" evidence="2">
    <location>
        <begin position="339"/>
        <end position="356"/>
    </location>
</feature>
<keyword evidence="2" id="KW-0472">Membrane</keyword>
<accession>A0A1R3H6W3</accession>
<evidence type="ECO:0000256" key="1">
    <source>
        <dbReference type="SAM" id="MobiDB-lite"/>
    </source>
</evidence>
<feature type="transmembrane region" description="Helical" evidence="2">
    <location>
        <begin position="310"/>
        <end position="327"/>
    </location>
</feature>
<keyword evidence="2" id="KW-1133">Transmembrane helix</keyword>
<feature type="region of interest" description="Disordered" evidence="1">
    <location>
        <begin position="1"/>
        <end position="54"/>
    </location>
</feature>
<feature type="compositionally biased region" description="Basic and acidic residues" evidence="1">
    <location>
        <begin position="14"/>
        <end position="32"/>
    </location>
</feature>
<dbReference type="AlphaFoldDB" id="A0A1R3H6W3"/>
<evidence type="ECO:0000313" key="4">
    <source>
        <dbReference type="Proteomes" id="UP000187203"/>
    </source>
</evidence>